<dbReference type="Proteomes" id="UP000515204">
    <property type="component" value="Unplaced"/>
</dbReference>
<organism evidence="2 3">
    <name type="scientific">Dinoponera quadriceps</name>
    <name type="common">South American ant</name>
    <dbReference type="NCBI Taxonomy" id="609295"/>
    <lineage>
        <taxon>Eukaryota</taxon>
        <taxon>Metazoa</taxon>
        <taxon>Ecdysozoa</taxon>
        <taxon>Arthropoda</taxon>
        <taxon>Hexapoda</taxon>
        <taxon>Insecta</taxon>
        <taxon>Pterygota</taxon>
        <taxon>Neoptera</taxon>
        <taxon>Endopterygota</taxon>
        <taxon>Hymenoptera</taxon>
        <taxon>Apocrita</taxon>
        <taxon>Aculeata</taxon>
        <taxon>Formicoidea</taxon>
        <taxon>Formicidae</taxon>
        <taxon>Ponerinae</taxon>
        <taxon>Ponerini</taxon>
        <taxon>Dinoponera</taxon>
    </lineage>
</organism>
<reference evidence="3" key="1">
    <citation type="submission" date="2025-08" db="UniProtKB">
        <authorList>
            <consortium name="RefSeq"/>
        </authorList>
    </citation>
    <scope>IDENTIFICATION</scope>
</reference>
<gene>
    <name evidence="3" type="primary">LOC106743155</name>
</gene>
<sequence>MLYVPSFSLSLPPRSTHLSPTPPFSALCLSYSHSSARYSSLSLSLSFFRSRAPFRDSPFYRRVRVSSRSFNVYIVHEMDLLPKHMCHRCSYKLEEFHKFYMDCLKTDTALKSQLSWMRKGCGSREKVGVPMVHIENVNIKTEPLDYDVYELEPIVENLDYINSMANSVAFPAGCIREGLTYAAFSHCRCCCDKDQSRRRTTERLCRNYEGSVCSRRAEIAEDPRRRTALESARLCSAKRKVLARAALQDRDHLSRLNTMEETRVHLTRTETKDLPALNTRDRSRGSRYATVAETTFQAADFSKSTVVRNLRPRINLVNYALNKKKVFRVPENKPDITDSNVTPTSGLELTRQIKVEQLDELEGRTLRPRKNVVDYRGPKRKSTTPELARHEQRKDSLSYRAKRRKLDDVARSSKLQSKGKDTSEVLKLKIKQEVLDDRDDVVLGETTSVTSVEGRAKIADLPADCTVKMLVTDVGVNPRDNVNYFGTNRQAEGEFRPAKKKPAVASGDKNKSKKIGRFSTANYSPKCLRSQDAYLRSGKTRKYDYVEWSMKRLRTRKLMDAVAKNAKKVPAMLKLAESIKHYCETCNVSFMNMELFKLHACYYD</sequence>
<keyword evidence="2" id="KW-1185">Reference proteome</keyword>
<dbReference type="AlphaFoldDB" id="A0A6P3X1N4"/>
<evidence type="ECO:0000313" key="3">
    <source>
        <dbReference type="RefSeq" id="XP_014472213.1"/>
    </source>
</evidence>
<dbReference type="KEGG" id="dqu:106743155"/>
<dbReference type="Gene3D" id="3.40.1800.20">
    <property type="match status" value="1"/>
</dbReference>
<name>A0A6P3X1N4_DINQU</name>
<evidence type="ECO:0000256" key="1">
    <source>
        <dbReference type="SAM" id="MobiDB-lite"/>
    </source>
</evidence>
<dbReference type="OrthoDB" id="3437960at2759"/>
<feature type="compositionally biased region" description="Basic and acidic residues" evidence="1">
    <location>
        <begin position="387"/>
        <end position="397"/>
    </location>
</feature>
<protein>
    <submittedName>
        <fullName evidence="3">Uncharacterized protein LOC106743155 isoform X1</fullName>
    </submittedName>
</protein>
<dbReference type="GeneID" id="106743155"/>
<proteinExistence type="predicted"/>
<evidence type="ECO:0000313" key="2">
    <source>
        <dbReference type="Proteomes" id="UP000515204"/>
    </source>
</evidence>
<accession>A0A6P3X1N4</accession>
<dbReference type="RefSeq" id="XP_014472213.1">
    <property type="nucleotide sequence ID" value="XM_014616727.1"/>
</dbReference>
<feature type="region of interest" description="Disordered" evidence="1">
    <location>
        <begin position="369"/>
        <end position="399"/>
    </location>
</feature>